<dbReference type="InterPro" id="IPR002696">
    <property type="entry name" value="Membr_insert_effic_factor_YidD"/>
</dbReference>
<dbReference type="SMART" id="SM01234">
    <property type="entry name" value="Haemolytic"/>
    <property type="match status" value="1"/>
</dbReference>
<dbReference type="EMBL" id="CP003096">
    <property type="protein sequence ID" value="AER66446.1"/>
    <property type="molecule type" value="Genomic_DNA"/>
</dbReference>
<keyword evidence="2" id="KW-0472">Membrane</keyword>
<keyword evidence="2" id="KW-0997">Cell inner membrane</keyword>
<dbReference type="Proteomes" id="UP000005868">
    <property type="component" value="Chromosome"/>
</dbReference>
<dbReference type="STRING" id="580340.Tlie_0711"/>
<dbReference type="NCBIfam" id="TIGR00278">
    <property type="entry name" value="membrane protein insertion efficiency factor YidD"/>
    <property type="match status" value="1"/>
</dbReference>
<reference evidence="4" key="1">
    <citation type="submission" date="2011-10" db="EMBL/GenBank/DDBJ databases">
        <title>The complete genome of chromosome of Thermovirga lienii DSM 17291.</title>
        <authorList>
            <consortium name="US DOE Joint Genome Institute (JGI-PGF)"/>
            <person name="Lucas S."/>
            <person name="Copeland A."/>
            <person name="Lapidus A."/>
            <person name="Glavina del Rio T."/>
            <person name="Dalin E."/>
            <person name="Tice H."/>
            <person name="Bruce D."/>
            <person name="Goodwin L."/>
            <person name="Pitluck S."/>
            <person name="Peters L."/>
            <person name="Mikhailova N."/>
            <person name="Saunders E."/>
            <person name="Kyrpides N."/>
            <person name="Mavromatis K."/>
            <person name="Ivanova N."/>
            <person name="Last F.I."/>
            <person name="Brettin T."/>
            <person name="Detter J.C."/>
            <person name="Han C."/>
            <person name="Larimer F."/>
            <person name="Land M."/>
            <person name="Hauser L."/>
            <person name="Markowitz V."/>
            <person name="Cheng J.-F."/>
            <person name="Hugenholtz P."/>
            <person name="Woyke T."/>
            <person name="Wu D."/>
            <person name="Spring S."/>
            <person name="Schroeder M."/>
            <person name="Brambilla E.-M."/>
            <person name="Klenk H.-P."/>
            <person name="Eisen J.A."/>
        </authorList>
    </citation>
    <scope>NUCLEOTIDE SEQUENCE [LARGE SCALE GENOMIC DNA]</scope>
    <source>
        <strain evidence="4">ATCC BAA-1197 / DSM 17291 / Cas60314</strain>
    </source>
</reference>
<evidence type="ECO:0000313" key="4">
    <source>
        <dbReference type="Proteomes" id="UP000005868"/>
    </source>
</evidence>
<dbReference type="PANTHER" id="PTHR33383:SF1">
    <property type="entry name" value="MEMBRANE PROTEIN INSERTION EFFICIENCY FACTOR-RELATED"/>
    <property type="match status" value="1"/>
</dbReference>
<protein>
    <recommendedName>
        <fullName evidence="2">Putative membrane protein insertion efficiency factor</fullName>
    </recommendedName>
</protein>
<dbReference type="AlphaFoldDB" id="G7V977"/>
<organism evidence="3 4">
    <name type="scientific">Thermovirga lienii (strain ATCC BAA-1197 / DSM 17291 / Cas60314)</name>
    <dbReference type="NCBI Taxonomy" id="580340"/>
    <lineage>
        <taxon>Bacteria</taxon>
        <taxon>Thermotogati</taxon>
        <taxon>Synergistota</taxon>
        <taxon>Synergistia</taxon>
        <taxon>Synergistales</taxon>
        <taxon>Thermovirgaceae</taxon>
        <taxon>Thermovirga</taxon>
    </lineage>
</organism>
<dbReference type="GO" id="GO:0005886">
    <property type="term" value="C:plasma membrane"/>
    <property type="evidence" value="ECO:0007669"/>
    <property type="project" value="UniProtKB-SubCell"/>
</dbReference>
<evidence type="ECO:0000256" key="1">
    <source>
        <dbReference type="ARBA" id="ARBA00022475"/>
    </source>
</evidence>
<evidence type="ECO:0000256" key="2">
    <source>
        <dbReference type="HAMAP-Rule" id="MF_00386"/>
    </source>
</evidence>
<reference evidence="3 4" key="2">
    <citation type="journal article" date="2012" name="Stand. Genomic Sci.">
        <title>Genome sequence of the moderately thermophilic, amino-acid-degrading and sulfur-reducing bacterium Thermovirga lienii type strain (Cas60314(T)).</title>
        <authorList>
            <person name="Goker M."/>
            <person name="Saunders E."/>
            <person name="Lapidus A."/>
            <person name="Nolan M."/>
            <person name="Lucas S."/>
            <person name="Hammon N."/>
            <person name="Deshpande S."/>
            <person name="Cheng J.F."/>
            <person name="Han C."/>
            <person name="Tapia R."/>
            <person name="Goodwin L.A."/>
            <person name="Pitluck S."/>
            <person name="Liolios K."/>
            <person name="Mavromatis K."/>
            <person name="Pagani I."/>
            <person name="Ivanova N."/>
            <person name="Mikhailova N."/>
            <person name="Pati A."/>
            <person name="Chen A."/>
            <person name="Palaniappan K."/>
            <person name="Land M."/>
            <person name="Chang Y.J."/>
            <person name="Jeffries C.D."/>
            <person name="Brambilla E.M."/>
            <person name="Rohde M."/>
            <person name="Spring S."/>
            <person name="Detter J.C."/>
            <person name="Woyke T."/>
            <person name="Bristow J."/>
            <person name="Eisen J.A."/>
            <person name="Markowitz V."/>
            <person name="Hugenholtz P."/>
            <person name="Kyrpides N.C."/>
            <person name="Klenk H.P."/>
        </authorList>
    </citation>
    <scope>NUCLEOTIDE SEQUENCE [LARGE SCALE GENOMIC DNA]</scope>
    <source>
        <strain evidence="4">ATCC BAA-1197 / DSM 17291 / Cas60314</strain>
    </source>
</reference>
<accession>G7V977</accession>
<proteinExistence type="inferred from homology"/>
<gene>
    <name evidence="3" type="ordered locus">Tlie_0711</name>
</gene>
<evidence type="ECO:0000313" key="3">
    <source>
        <dbReference type="EMBL" id="AER66446.1"/>
    </source>
</evidence>
<comment type="similarity">
    <text evidence="2">Belongs to the UPF0161 family.</text>
</comment>
<dbReference type="HOGENOM" id="CLU_144811_5_3_0"/>
<keyword evidence="4" id="KW-1185">Reference proteome</keyword>
<name>G7V977_THELD</name>
<dbReference type="Pfam" id="PF01809">
    <property type="entry name" value="YidD"/>
    <property type="match status" value="1"/>
</dbReference>
<dbReference type="eggNOG" id="COG0759">
    <property type="taxonomic scope" value="Bacteria"/>
</dbReference>
<keyword evidence="1 2" id="KW-1003">Cell membrane</keyword>
<dbReference type="KEGG" id="tli:Tlie_0711"/>
<sequence length="101" mass="11483">MNQANKIGELTLSVKLARFLIKVYQYLISPFLGKNCRFYPTCSQYTLGCIEVHGLIKGTLLGILRIAKCAPWHPGGYDPVPEEFLLFRRNKSSKTSFREGE</sequence>
<dbReference type="HAMAP" id="MF_00386">
    <property type="entry name" value="UPF0161_YidD"/>
    <property type="match status" value="1"/>
</dbReference>
<comment type="function">
    <text evidence="2">Could be involved in insertion of integral membrane proteins into the membrane.</text>
</comment>
<dbReference type="PANTHER" id="PTHR33383">
    <property type="entry name" value="MEMBRANE PROTEIN INSERTION EFFICIENCY FACTOR-RELATED"/>
    <property type="match status" value="1"/>
</dbReference>
<comment type="subcellular location">
    <subcellularLocation>
        <location evidence="2">Cell inner membrane</location>
        <topology evidence="2">Peripheral membrane protein</topology>
        <orientation evidence="2">Cytoplasmic side</orientation>
    </subcellularLocation>
</comment>